<protein>
    <submittedName>
        <fullName evidence="2">Unnamed protein product</fullName>
    </submittedName>
</protein>
<gene>
    <name evidence="2" type="ORF">Pfra01_000166500</name>
</gene>
<name>A0A9W6TMV6_9STRA</name>
<feature type="region of interest" description="Disordered" evidence="1">
    <location>
        <begin position="1"/>
        <end position="90"/>
    </location>
</feature>
<proteinExistence type="predicted"/>
<dbReference type="OrthoDB" id="129314at2759"/>
<dbReference type="EMBL" id="BSXT01000133">
    <property type="protein sequence ID" value="GMF18551.1"/>
    <property type="molecule type" value="Genomic_DNA"/>
</dbReference>
<dbReference type="AlphaFoldDB" id="A0A9W6TMV6"/>
<organism evidence="2 3">
    <name type="scientific">Phytophthora fragariaefolia</name>
    <dbReference type="NCBI Taxonomy" id="1490495"/>
    <lineage>
        <taxon>Eukaryota</taxon>
        <taxon>Sar</taxon>
        <taxon>Stramenopiles</taxon>
        <taxon>Oomycota</taxon>
        <taxon>Peronosporomycetes</taxon>
        <taxon>Peronosporales</taxon>
        <taxon>Peronosporaceae</taxon>
        <taxon>Phytophthora</taxon>
    </lineage>
</organism>
<evidence type="ECO:0000256" key="1">
    <source>
        <dbReference type="SAM" id="MobiDB-lite"/>
    </source>
</evidence>
<feature type="compositionally biased region" description="Polar residues" evidence="1">
    <location>
        <begin position="57"/>
        <end position="82"/>
    </location>
</feature>
<reference evidence="2" key="1">
    <citation type="submission" date="2023-04" db="EMBL/GenBank/DDBJ databases">
        <title>Phytophthora fragariaefolia NBRC 109709.</title>
        <authorList>
            <person name="Ichikawa N."/>
            <person name="Sato H."/>
            <person name="Tonouchi N."/>
        </authorList>
    </citation>
    <scope>NUCLEOTIDE SEQUENCE</scope>
    <source>
        <strain evidence="2">NBRC 109709</strain>
    </source>
</reference>
<comment type="caution">
    <text evidence="2">The sequence shown here is derived from an EMBL/GenBank/DDBJ whole genome shotgun (WGS) entry which is preliminary data.</text>
</comment>
<keyword evidence="3" id="KW-1185">Reference proteome</keyword>
<sequence length="205" mass="21838">MAQRRSRAAEHPSPNTRPRQQSRISASDVPGPASNPPASIAGADATTTPPALTAGDQSTTTPPASTAGGQSSTTPPASNAGGQDTPGIPAADTSMLQQLFVMMSQQNQTFLAAIQAQMHQTQAQMHQAQAHFEQMMLQQGSRSRKKDPPVYEGKISEDLELWIFATDEYYASSRAHMDAGSSEFVTMISSNLGKTVLNSHFFGSM</sequence>
<feature type="compositionally biased region" description="Polar residues" evidence="1">
    <location>
        <begin position="13"/>
        <end position="25"/>
    </location>
</feature>
<evidence type="ECO:0000313" key="3">
    <source>
        <dbReference type="Proteomes" id="UP001165121"/>
    </source>
</evidence>
<dbReference type="Proteomes" id="UP001165121">
    <property type="component" value="Unassembled WGS sequence"/>
</dbReference>
<feature type="compositionally biased region" description="Low complexity" evidence="1">
    <location>
        <begin position="41"/>
        <end position="56"/>
    </location>
</feature>
<accession>A0A9W6TMV6</accession>
<evidence type="ECO:0000313" key="2">
    <source>
        <dbReference type="EMBL" id="GMF18551.1"/>
    </source>
</evidence>